<dbReference type="CDD" id="cd06257">
    <property type="entry name" value="DnaJ"/>
    <property type="match status" value="1"/>
</dbReference>
<dbReference type="SMART" id="SM00271">
    <property type="entry name" value="DnaJ"/>
    <property type="match status" value="1"/>
</dbReference>
<feature type="region of interest" description="Disordered" evidence="1">
    <location>
        <begin position="276"/>
        <end position="302"/>
    </location>
</feature>
<reference evidence="5" key="1">
    <citation type="submission" date="2025-08" db="UniProtKB">
        <authorList>
            <consortium name="RefSeq"/>
        </authorList>
    </citation>
    <scope>IDENTIFICATION</scope>
</reference>
<dbReference type="Gene3D" id="1.10.287.110">
    <property type="entry name" value="DnaJ domain"/>
    <property type="match status" value="1"/>
</dbReference>
<dbReference type="PANTHER" id="PTHR44825">
    <property type="match status" value="1"/>
</dbReference>
<dbReference type="PROSITE" id="PS50076">
    <property type="entry name" value="DNAJ_2"/>
    <property type="match status" value="1"/>
</dbReference>
<evidence type="ECO:0000313" key="5">
    <source>
        <dbReference type="RefSeq" id="XP_012945225.1"/>
    </source>
</evidence>
<evidence type="ECO:0000259" key="3">
    <source>
        <dbReference type="PROSITE" id="PS50076"/>
    </source>
</evidence>
<feature type="compositionally biased region" description="Basic and acidic residues" evidence="1">
    <location>
        <begin position="276"/>
        <end position="285"/>
    </location>
</feature>
<feature type="domain" description="J" evidence="3">
    <location>
        <begin position="70"/>
        <end position="135"/>
    </location>
</feature>
<dbReference type="InterPro" id="IPR052763">
    <property type="entry name" value="DnaJ_C4"/>
</dbReference>
<keyword evidence="4" id="KW-1185">Reference proteome</keyword>
<feature type="compositionally biased region" description="Polar residues" evidence="1">
    <location>
        <begin position="286"/>
        <end position="302"/>
    </location>
</feature>
<keyword evidence="2" id="KW-0812">Transmembrane</keyword>
<dbReference type="PRINTS" id="PR00625">
    <property type="entry name" value="JDOMAIN"/>
</dbReference>
<keyword evidence="2" id="KW-1133">Transmembrane helix</keyword>
<dbReference type="GeneID" id="106013599"/>
<name>A0ABM1ACS9_APLCA</name>
<organism evidence="4 5">
    <name type="scientific">Aplysia californica</name>
    <name type="common">California sea hare</name>
    <dbReference type="NCBI Taxonomy" id="6500"/>
    <lineage>
        <taxon>Eukaryota</taxon>
        <taxon>Metazoa</taxon>
        <taxon>Spiralia</taxon>
        <taxon>Lophotrochozoa</taxon>
        <taxon>Mollusca</taxon>
        <taxon>Gastropoda</taxon>
        <taxon>Heterobranchia</taxon>
        <taxon>Euthyneura</taxon>
        <taxon>Tectipleura</taxon>
        <taxon>Aplysiida</taxon>
        <taxon>Aplysioidea</taxon>
        <taxon>Aplysiidae</taxon>
        <taxon>Aplysia</taxon>
    </lineage>
</organism>
<keyword evidence="2" id="KW-0472">Membrane</keyword>
<dbReference type="PANTHER" id="PTHR44825:SF1">
    <property type="entry name" value="DNAJ HOMOLOG SUBFAMILY C MEMBER 4"/>
    <property type="match status" value="1"/>
</dbReference>
<dbReference type="SUPFAM" id="SSF46565">
    <property type="entry name" value="Chaperone J-domain"/>
    <property type="match status" value="1"/>
</dbReference>
<dbReference type="Proteomes" id="UP000694888">
    <property type="component" value="Unplaced"/>
</dbReference>
<dbReference type="InterPro" id="IPR036869">
    <property type="entry name" value="J_dom_sf"/>
</dbReference>
<evidence type="ECO:0000313" key="4">
    <source>
        <dbReference type="Proteomes" id="UP000694888"/>
    </source>
</evidence>
<proteinExistence type="predicted"/>
<accession>A0ABM1ACS9</accession>
<evidence type="ECO:0000256" key="1">
    <source>
        <dbReference type="SAM" id="MobiDB-lite"/>
    </source>
</evidence>
<evidence type="ECO:0000256" key="2">
    <source>
        <dbReference type="SAM" id="Phobius"/>
    </source>
</evidence>
<dbReference type="InterPro" id="IPR001623">
    <property type="entry name" value="DnaJ_domain"/>
</dbReference>
<dbReference type="Pfam" id="PF00226">
    <property type="entry name" value="DnaJ"/>
    <property type="match status" value="1"/>
</dbReference>
<gene>
    <name evidence="5" type="primary">LOC106013599</name>
</gene>
<sequence>MSLLLCKGSVSGTKMKSLLRMCSLCLKTYTFITPATVSNRVLHHWSNSYVANFPHQQRRRTVATLVQKRSHYEVLGVTRSASAQEIREAFLKLSKQCHPDTNTNDPTMHRKFVQVNEAYTVLSRPLSRRDYDSTLDADRYMQRHMNNSASAYRSHGYGYSAEAGAHYHYKGHMYDETDWSRQYHKEGENLKNLANFYVLTLCVTFGVVALILQYMYNFVPNPKLNKLRRMTNAEIENHELIMTSEHEGDTVFYYAVKNKDDPKGFNVVAVSKKRVSGDSDEHEVQELTNISMEPSGSSKPGC</sequence>
<dbReference type="RefSeq" id="XP_012945225.1">
    <property type="nucleotide sequence ID" value="XM_013089771.2"/>
</dbReference>
<protein>
    <submittedName>
        <fullName evidence="5">DnaJ homolog subfamily C member 4</fullName>
    </submittedName>
</protein>
<feature type="transmembrane region" description="Helical" evidence="2">
    <location>
        <begin position="196"/>
        <end position="219"/>
    </location>
</feature>